<dbReference type="AlphaFoldDB" id="A0A0S7WVE7"/>
<dbReference type="Pfam" id="PF01212">
    <property type="entry name" value="Beta_elim_lyase"/>
    <property type="match status" value="1"/>
</dbReference>
<dbReference type="NCBIfam" id="NF007825">
    <property type="entry name" value="PRK10534.1"/>
    <property type="match status" value="1"/>
</dbReference>
<dbReference type="STRING" id="1703770.AMJ39_01755"/>
<dbReference type="GO" id="GO:0006567">
    <property type="term" value="P:L-threonine catabolic process"/>
    <property type="evidence" value="ECO:0007669"/>
    <property type="project" value="TreeGrafter"/>
</dbReference>
<protein>
    <submittedName>
        <fullName evidence="7">Threonine aldolase</fullName>
    </submittedName>
</protein>
<dbReference type="SUPFAM" id="SSF53383">
    <property type="entry name" value="PLP-dependent transferases"/>
    <property type="match status" value="1"/>
</dbReference>
<dbReference type="Gene3D" id="3.90.1150.10">
    <property type="entry name" value="Aspartate Aminotransferase, domain 1"/>
    <property type="match status" value="1"/>
</dbReference>
<evidence type="ECO:0000256" key="5">
    <source>
        <dbReference type="PIRSR" id="PIRSR017617-1"/>
    </source>
</evidence>
<dbReference type="FunFam" id="3.40.640.10:FF:000030">
    <property type="entry name" value="Low-specificity L-threonine aldolase"/>
    <property type="match status" value="1"/>
</dbReference>
<dbReference type="Gene3D" id="3.40.640.10">
    <property type="entry name" value="Type I PLP-dependent aspartate aminotransferase-like (Major domain)"/>
    <property type="match status" value="1"/>
</dbReference>
<feature type="domain" description="Aromatic amino acid beta-eliminating lyase/threonine aldolase" evidence="6">
    <location>
        <begin position="7"/>
        <end position="288"/>
    </location>
</feature>
<evidence type="ECO:0000313" key="8">
    <source>
        <dbReference type="Proteomes" id="UP000052008"/>
    </source>
</evidence>
<evidence type="ECO:0000256" key="1">
    <source>
        <dbReference type="ARBA" id="ARBA00001933"/>
    </source>
</evidence>
<dbReference type="GO" id="GO:0008732">
    <property type="term" value="F:L-allo-threonine aldolase activity"/>
    <property type="evidence" value="ECO:0007669"/>
    <property type="project" value="TreeGrafter"/>
</dbReference>
<dbReference type="PANTHER" id="PTHR48097:SF9">
    <property type="entry name" value="L-THREONINE ALDOLASE"/>
    <property type="match status" value="1"/>
</dbReference>
<dbReference type="Proteomes" id="UP000052008">
    <property type="component" value="Unassembled WGS sequence"/>
</dbReference>
<name>A0A0S7WVE7_UNCT6</name>
<comment type="caution">
    <text evidence="7">The sequence shown here is derived from an EMBL/GenBank/DDBJ whole genome shotgun (WGS) entry which is preliminary data.</text>
</comment>
<reference evidence="7 8" key="1">
    <citation type="journal article" date="2015" name="Microbiome">
        <title>Genomic resolution of linkages in carbon, nitrogen, and sulfur cycling among widespread estuary sediment bacteria.</title>
        <authorList>
            <person name="Baker B.J."/>
            <person name="Lazar C.S."/>
            <person name="Teske A.P."/>
            <person name="Dick G.J."/>
        </authorList>
    </citation>
    <scope>NUCLEOTIDE SEQUENCE [LARGE SCALE GENOMIC DNA]</scope>
    <source>
        <strain evidence="7">DG_24</strain>
    </source>
</reference>
<evidence type="ECO:0000256" key="3">
    <source>
        <dbReference type="ARBA" id="ARBA00022898"/>
    </source>
</evidence>
<evidence type="ECO:0000313" key="7">
    <source>
        <dbReference type="EMBL" id="KPJ54150.1"/>
    </source>
</evidence>
<dbReference type="PANTHER" id="PTHR48097">
    <property type="entry name" value="L-THREONINE ALDOLASE-RELATED"/>
    <property type="match status" value="1"/>
</dbReference>
<evidence type="ECO:0000256" key="4">
    <source>
        <dbReference type="ARBA" id="ARBA00023239"/>
    </source>
</evidence>
<comment type="similarity">
    <text evidence="2">Belongs to the threonine aldolase family.</text>
</comment>
<dbReference type="InterPro" id="IPR023603">
    <property type="entry name" value="Low_specificity_L-TA-like"/>
</dbReference>
<accession>A0A0S7WVE7</accession>
<dbReference type="PATRIC" id="fig|1703770.3.peg.392"/>
<dbReference type="GO" id="GO:0006545">
    <property type="term" value="P:glycine biosynthetic process"/>
    <property type="evidence" value="ECO:0007669"/>
    <property type="project" value="TreeGrafter"/>
</dbReference>
<dbReference type="PIRSF" id="PIRSF017617">
    <property type="entry name" value="Thr_aldolase"/>
    <property type="match status" value="1"/>
</dbReference>
<dbReference type="CDD" id="cd06502">
    <property type="entry name" value="TA_like"/>
    <property type="match status" value="1"/>
</dbReference>
<dbReference type="InterPro" id="IPR015424">
    <property type="entry name" value="PyrdxlP-dep_Trfase"/>
</dbReference>
<dbReference type="InterPro" id="IPR015422">
    <property type="entry name" value="PyrdxlP-dep_Trfase_small"/>
</dbReference>
<proteinExistence type="inferred from homology"/>
<gene>
    <name evidence="7" type="ORF">AMJ39_01755</name>
</gene>
<evidence type="ECO:0000259" key="6">
    <source>
        <dbReference type="Pfam" id="PF01212"/>
    </source>
</evidence>
<dbReference type="GO" id="GO:0005829">
    <property type="term" value="C:cytosol"/>
    <property type="evidence" value="ECO:0007669"/>
    <property type="project" value="TreeGrafter"/>
</dbReference>
<sequence>MTDGVIDLRSDTVTRPSPGMRRAMAEAEVGDDVFGDDPTVKRLEARVAAMLGKDRGLFLPSGTMANEVALRVLTQPGDEVICEQGSHIYNYEVGAAAALAGVQLRPLEGSRGVLRVEQIEHAIRPSDIHLPVTRVVCLENTHTRAGGAIFPLEEMHGIRELTGGAGIAVYLDGARLWNASARTGVALDEYAAQADSVSVCLSKGLGAPVGSVFVGDHSMVERARRYRKMYGGGMRQVGILAAAGLYALEHNIARLEEDHRRAAQLAEAVEGCSRARLVGGKPDTNMVVLEVLDGPAEASRVQEELAARSVLVVPFGASQLRAVTHLDIGDGELEKAISVFRAVLS</sequence>
<evidence type="ECO:0000256" key="2">
    <source>
        <dbReference type="ARBA" id="ARBA00006966"/>
    </source>
</evidence>
<dbReference type="InterPro" id="IPR015421">
    <property type="entry name" value="PyrdxlP-dep_Trfase_major"/>
</dbReference>
<feature type="modified residue" description="N6-(pyridoxal phosphate)lysine" evidence="5">
    <location>
        <position position="203"/>
    </location>
</feature>
<dbReference type="NCBIfam" id="NF041359">
    <property type="entry name" value="GntG_guanitoxin"/>
    <property type="match status" value="1"/>
</dbReference>
<keyword evidence="3" id="KW-0663">Pyridoxal phosphate</keyword>
<keyword evidence="4" id="KW-0456">Lyase</keyword>
<comment type="cofactor">
    <cofactor evidence="1">
        <name>pyridoxal 5'-phosphate</name>
        <dbReference type="ChEBI" id="CHEBI:597326"/>
    </cofactor>
</comment>
<organism evidence="7 8">
    <name type="scientific">candidate division TA06 bacterium DG_24</name>
    <dbReference type="NCBI Taxonomy" id="1703770"/>
    <lineage>
        <taxon>Bacteria</taxon>
        <taxon>Bacteria division TA06</taxon>
    </lineage>
</organism>
<dbReference type="InterPro" id="IPR001597">
    <property type="entry name" value="ArAA_b-elim_lyase/Thr_aldolase"/>
</dbReference>
<dbReference type="EMBL" id="LIZS01000006">
    <property type="protein sequence ID" value="KPJ54150.1"/>
    <property type="molecule type" value="Genomic_DNA"/>
</dbReference>